<accession>A0A3B4BD66</accession>
<organism evidence="1 2">
    <name type="scientific">Periophthalmus magnuspinnatus</name>
    <dbReference type="NCBI Taxonomy" id="409849"/>
    <lineage>
        <taxon>Eukaryota</taxon>
        <taxon>Metazoa</taxon>
        <taxon>Chordata</taxon>
        <taxon>Craniata</taxon>
        <taxon>Vertebrata</taxon>
        <taxon>Euteleostomi</taxon>
        <taxon>Actinopterygii</taxon>
        <taxon>Neopterygii</taxon>
        <taxon>Teleostei</taxon>
        <taxon>Neoteleostei</taxon>
        <taxon>Acanthomorphata</taxon>
        <taxon>Gobiaria</taxon>
        <taxon>Gobiiformes</taxon>
        <taxon>Gobioidei</taxon>
        <taxon>Gobiidae</taxon>
        <taxon>Oxudercinae</taxon>
        <taxon>Periophthalmus</taxon>
    </lineage>
</organism>
<dbReference type="Proteomes" id="UP000261520">
    <property type="component" value="Unplaced"/>
</dbReference>
<evidence type="ECO:0000313" key="2">
    <source>
        <dbReference type="Proteomes" id="UP000261520"/>
    </source>
</evidence>
<protein>
    <submittedName>
        <fullName evidence="1">Uncharacterized protein</fullName>
    </submittedName>
</protein>
<reference evidence="1" key="2">
    <citation type="submission" date="2025-09" db="UniProtKB">
        <authorList>
            <consortium name="Ensembl"/>
        </authorList>
    </citation>
    <scope>IDENTIFICATION</scope>
</reference>
<dbReference type="Ensembl" id="ENSPMGT00000029274.1">
    <property type="protein sequence ID" value="ENSPMGP00000027478.1"/>
    <property type="gene ID" value="ENSPMGG00000022174.1"/>
</dbReference>
<keyword evidence="2" id="KW-1185">Reference proteome</keyword>
<name>A0A3B4BD66_9GOBI</name>
<sequence length="98" mass="10534">MCFLRMTCPPSKRSRGLGPVLDLDPFDEDFTQDDLNEIDIIASQAITMATGGVATATATAASGQGHNGFTGEFRHGSFLIQSYFNPHTQVVQSIIVVT</sequence>
<reference evidence="1" key="1">
    <citation type="submission" date="2025-08" db="UniProtKB">
        <authorList>
            <consortium name="Ensembl"/>
        </authorList>
    </citation>
    <scope>IDENTIFICATION</scope>
</reference>
<dbReference type="AlphaFoldDB" id="A0A3B4BD66"/>
<evidence type="ECO:0000313" key="1">
    <source>
        <dbReference type="Ensembl" id="ENSPMGP00000027478.1"/>
    </source>
</evidence>
<proteinExistence type="predicted"/>